<feature type="domain" description="GH3 C-terminal" evidence="2">
    <location>
        <begin position="388"/>
        <end position="492"/>
    </location>
</feature>
<dbReference type="InterPro" id="IPR004993">
    <property type="entry name" value="GH3"/>
</dbReference>
<dbReference type="Pfam" id="PF23571">
    <property type="entry name" value="GH3_M"/>
    <property type="match status" value="1"/>
</dbReference>
<sequence length="505" mass="58402">MAIFDIQLPPGIAKALRLPQNSASRQQDRVLRKLLRKARFTKFGQKYRFDEILMAKNPNARFQELVPTYNYNRIYDEWWHLTLEGQQDVCWPKKIKYYALSSGTSESASKYIPITSDLLKGNRIVMIKQLLSLRNYTDIPVKSIGKGWLMLGGSTALQKESGYYAGDLSGITAKKVPFWFQRFYKPGKKIARERDWNKKLEDIVSKAKDWDIGFIVGVPAWIQMCMEMIIERYGVKNIHDIWPNLAFCVHGGVSFEPYKKGFEKLLGKPLTYIETYLASEGFIAYQDRQHAKGMRLVTNEHIFFEFVPFDHVNFDSAGDMISNPQALTIKDVEEGKDYAILLSTSAGAWRYLIGDTIKFVDKKRCEIVITGRTKHFLSLVGEHLSVDNMNKAVQMVGEELNVSIPEYTVIGEPYETFFCHRWYVACDDTVDKDLLCTKIDEKLKQLNDDYAVERKSALKEVFLEVLPEESFMEFMRVKGKVGGQHKFPRVLKGKMLEDWKKFLNQ</sequence>
<dbReference type="InterPro" id="IPR055378">
    <property type="entry name" value="GH3_C"/>
</dbReference>
<dbReference type="InterPro" id="IPR055377">
    <property type="entry name" value="GH3_M"/>
</dbReference>
<dbReference type="AlphaFoldDB" id="A0A917J5W5"/>
<gene>
    <name evidence="3" type="ORF">GCM10011379_55810</name>
</gene>
<dbReference type="Proteomes" id="UP000627292">
    <property type="component" value="Unassembled WGS sequence"/>
</dbReference>
<dbReference type="EMBL" id="BMIB01000007">
    <property type="protein sequence ID" value="GGH82233.1"/>
    <property type="molecule type" value="Genomic_DNA"/>
</dbReference>
<keyword evidence="4" id="KW-1185">Reference proteome</keyword>
<accession>A0A917J5W5</accession>
<dbReference type="GO" id="GO:0005737">
    <property type="term" value="C:cytoplasm"/>
    <property type="evidence" value="ECO:0007669"/>
    <property type="project" value="TreeGrafter"/>
</dbReference>
<dbReference type="Pfam" id="PF03321">
    <property type="entry name" value="GH3"/>
    <property type="match status" value="1"/>
</dbReference>
<protein>
    <recommendedName>
        <fullName evidence="5">GH3 auxin-responsive promoter</fullName>
    </recommendedName>
</protein>
<name>A0A917J5W5_9BACT</name>
<organism evidence="3 4">
    <name type="scientific">Filimonas zeae</name>
    <dbReference type="NCBI Taxonomy" id="1737353"/>
    <lineage>
        <taxon>Bacteria</taxon>
        <taxon>Pseudomonadati</taxon>
        <taxon>Bacteroidota</taxon>
        <taxon>Chitinophagia</taxon>
        <taxon>Chitinophagales</taxon>
        <taxon>Chitinophagaceae</taxon>
        <taxon>Filimonas</taxon>
    </lineage>
</organism>
<feature type="domain" description="GH3 middle" evidence="1">
    <location>
        <begin position="297"/>
        <end position="362"/>
    </location>
</feature>
<dbReference type="RefSeq" id="WP_188958904.1">
    <property type="nucleotide sequence ID" value="NZ_BMIB01000007.1"/>
</dbReference>
<reference evidence="3" key="1">
    <citation type="journal article" date="2014" name="Int. J. Syst. Evol. Microbiol.">
        <title>Complete genome sequence of Corynebacterium casei LMG S-19264T (=DSM 44701T), isolated from a smear-ripened cheese.</title>
        <authorList>
            <consortium name="US DOE Joint Genome Institute (JGI-PGF)"/>
            <person name="Walter F."/>
            <person name="Albersmeier A."/>
            <person name="Kalinowski J."/>
            <person name="Ruckert C."/>
        </authorList>
    </citation>
    <scope>NUCLEOTIDE SEQUENCE</scope>
    <source>
        <strain evidence="3">CGMCC 1.15290</strain>
    </source>
</reference>
<evidence type="ECO:0000259" key="2">
    <source>
        <dbReference type="Pfam" id="PF23572"/>
    </source>
</evidence>
<evidence type="ECO:0000259" key="1">
    <source>
        <dbReference type="Pfam" id="PF23571"/>
    </source>
</evidence>
<comment type="caution">
    <text evidence="3">The sequence shown here is derived from an EMBL/GenBank/DDBJ whole genome shotgun (WGS) entry which is preliminary data.</text>
</comment>
<proteinExistence type="predicted"/>
<dbReference type="GO" id="GO:0016881">
    <property type="term" value="F:acid-amino acid ligase activity"/>
    <property type="evidence" value="ECO:0007669"/>
    <property type="project" value="TreeGrafter"/>
</dbReference>
<evidence type="ECO:0008006" key="5">
    <source>
        <dbReference type="Google" id="ProtNLM"/>
    </source>
</evidence>
<dbReference type="PANTHER" id="PTHR31901">
    <property type="entry name" value="GH3 DOMAIN-CONTAINING PROTEIN"/>
    <property type="match status" value="1"/>
</dbReference>
<reference evidence="3" key="2">
    <citation type="submission" date="2020-09" db="EMBL/GenBank/DDBJ databases">
        <authorList>
            <person name="Sun Q."/>
            <person name="Zhou Y."/>
        </authorList>
    </citation>
    <scope>NUCLEOTIDE SEQUENCE</scope>
    <source>
        <strain evidence="3">CGMCC 1.15290</strain>
    </source>
</reference>
<dbReference type="Pfam" id="PF23572">
    <property type="entry name" value="GH3_C"/>
    <property type="match status" value="1"/>
</dbReference>
<evidence type="ECO:0000313" key="3">
    <source>
        <dbReference type="EMBL" id="GGH82233.1"/>
    </source>
</evidence>
<evidence type="ECO:0000313" key="4">
    <source>
        <dbReference type="Proteomes" id="UP000627292"/>
    </source>
</evidence>
<dbReference type="PANTHER" id="PTHR31901:SF9">
    <property type="entry name" value="GH3 DOMAIN-CONTAINING PROTEIN"/>
    <property type="match status" value="1"/>
</dbReference>